<sequence length="346" mass="37563">MVREGSRDAGHAGDVGAGPWEGAAVPGAAGGRWGGHRDGRRGGGRARARVFVAAGRAAVRAHAADEPWVQLNLTPAEGPRGELYAQLARIAREMLDHGTARNFFFMHKAPGLRVRFQAPGPCPQALHRALLRRFRGTPGLRGEPVRAVYEPEHYLFGGPGSMRYVHALFTLDALAWLDHHAGPPRGDGGATAWRLSLVLLGEVCAGLGIVGWEQRGMWQEVRSAAGRRLRAVDRDDPRMRRAADGILAQWRLPRGAALDTFAGDRAPCYLRHAEAVRAAAERWRTGWFEPVRGVPSAAGQPVEVGPRRAAAYFTVFHWNRGLVSLARQNLITEALAGEGSRHAARA</sequence>
<protein>
    <recommendedName>
        <fullName evidence="2">Thiopeptide-type bacteriocin biosynthesis domain-containing protein</fullName>
    </recommendedName>
</protein>
<dbReference type="OrthoDB" id="4678170at2"/>
<accession>A0A4Y3R5G8</accession>
<feature type="compositionally biased region" description="Basic and acidic residues" evidence="1">
    <location>
        <begin position="1"/>
        <end position="11"/>
    </location>
</feature>
<dbReference type="AlphaFoldDB" id="A0A4Y3R5G8"/>
<feature type="domain" description="Thiopeptide-type bacteriocin biosynthesis" evidence="2">
    <location>
        <begin position="68"/>
        <end position="322"/>
    </location>
</feature>
<dbReference type="EMBL" id="BJMM01000037">
    <property type="protein sequence ID" value="GEB52824.1"/>
    <property type="molecule type" value="Genomic_DNA"/>
</dbReference>
<evidence type="ECO:0000313" key="4">
    <source>
        <dbReference type="Proteomes" id="UP000319210"/>
    </source>
</evidence>
<evidence type="ECO:0000259" key="2">
    <source>
        <dbReference type="Pfam" id="PF14028"/>
    </source>
</evidence>
<evidence type="ECO:0000313" key="3">
    <source>
        <dbReference type="EMBL" id="GEB52824.1"/>
    </source>
</evidence>
<reference evidence="3 4" key="1">
    <citation type="submission" date="2019-06" db="EMBL/GenBank/DDBJ databases">
        <title>Whole genome shotgun sequence of Streptomyces cacaoi subsp. cacaoi NBRC 12748.</title>
        <authorList>
            <person name="Hosoyama A."/>
            <person name="Uohara A."/>
            <person name="Ohji S."/>
            <person name="Ichikawa N."/>
        </authorList>
    </citation>
    <scope>NUCLEOTIDE SEQUENCE [LARGE SCALE GENOMIC DNA]</scope>
    <source>
        <strain evidence="3 4">NBRC 12748</strain>
    </source>
</reference>
<proteinExistence type="predicted"/>
<dbReference type="NCBIfam" id="TIGR03891">
    <property type="entry name" value="thiopep_ocin"/>
    <property type="match status" value="1"/>
</dbReference>
<evidence type="ECO:0000256" key="1">
    <source>
        <dbReference type="SAM" id="MobiDB-lite"/>
    </source>
</evidence>
<organism evidence="3 4">
    <name type="scientific">Streptomyces cacaoi</name>
    <dbReference type="NCBI Taxonomy" id="1898"/>
    <lineage>
        <taxon>Bacteria</taxon>
        <taxon>Bacillati</taxon>
        <taxon>Actinomycetota</taxon>
        <taxon>Actinomycetes</taxon>
        <taxon>Kitasatosporales</taxon>
        <taxon>Streptomycetaceae</taxon>
        <taxon>Streptomyces</taxon>
    </lineage>
</organism>
<feature type="compositionally biased region" description="Low complexity" evidence="1">
    <location>
        <begin position="17"/>
        <end position="27"/>
    </location>
</feature>
<dbReference type="Proteomes" id="UP000319210">
    <property type="component" value="Unassembled WGS sequence"/>
</dbReference>
<dbReference type="InterPro" id="IPR023809">
    <property type="entry name" value="Thiopep_bacteriocin_synth_dom"/>
</dbReference>
<name>A0A4Y3R5G8_STRCI</name>
<gene>
    <name evidence="3" type="ORF">SCA03_53750</name>
</gene>
<dbReference type="Pfam" id="PF14028">
    <property type="entry name" value="Lant_dehydr_C"/>
    <property type="match status" value="1"/>
</dbReference>
<keyword evidence="4" id="KW-1185">Reference proteome</keyword>
<feature type="region of interest" description="Disordered" evidence="1">
    <location>
        <begin position="1"/>
        <end position="43"/>
    </location>
</feature>
<comment type="caution">
    <text evidence="3">The sequence shown here is derived from an EMBL/GenBank/DDBJ whole genome shotgun (WGS) entry which is preliminary data.</text>
</comment>